<evidence type="ECO:0000313" key="3">
    <source>
        <dbReference type="Proteomes" id="UP000323136"/>
    </source>
</evidence>
<feature type="transmembrane region" description="Helical" evidence="1">
    <location>
        <begin position="353"/>
        <end position="375"/>
    </location>
</feature>
<dbReference type="RefSeq" id="WP_148870472.1">
    <property type="nucleotide sequence ID" value="NZ_VNIA01000003.1"/>
</dbReference>
<dbReference type="Proteomes" id="UP000323136">
    <property type="component" value="Unassembled WGS sequence"/>
</dbReference>
<organism evidence="2 3">
    <name type="scientific">Tenacibaculum adriaticum</name>
    <dbReference type="NCBI Taxonomy" id="413713"/>
    <lineage>
        <taxon>Bacteria</taxon>
        <taxon>Pseudomonadati</taxon>
        <taxon>Bacteroidota</taxon>
        <taxon>Flavobacteriia</taxon>
        <taxon>Flavobacteriales</taxon>
        <taxon>Flavobacteriaceae</taxon>
        <taxon>Tenacibaculum</taxon>
    </lineage>
</organism>
<dbReference type="EMBL" id="VNIA01000003">
    <property type="protein sequence ID" value="TYP98142.1"/>
    <property type="molecule type" value="Genomic_DNA"/>
</dbReference>
<evidence type="ECO:0000256" key="1">
    <source>
        <dbReference type="SAM" id="Phobius"/>
    </source>
</evidence>
<dbReference type="AlphaFoldDB" id="A0A5S5DTF3"/>
<feature type="transmembrane region" description="Helical" evidence="1">
    <location>
        <begin position="424"/>
        <end position="443"/>
    </location>
</feature>
<accession>A0A5S5DTF3</accession>
<protein>
    <submittedName>
        <fullName evidence="2">PepSY-associated transmembrane protein</fullName>
    </submittedName>
</protein>
<keyword evidence="1" id="KW-1133">Transmembrane helix</keyword>
<feature type="transmembrane region" description="Helical" evidence="1">
    <location>
        <begin position="396"/>
        <end position="418"/>
    </location>
</feature>
<feature type="transmembrane region" description="Helical" evidence="1">
    <location>
        <begin position="205"/>
        <end position="229"/>
    </location>
</feature>
<feature type="transmembrane region" description="Helical" evidence="1">
    <location>
        <begin position="455"/>
        <end position="476"/>
    </location>
</feature>
<comment type="caution">
    <text evidence="2">The sequence shown here is derived from an EMBL/GenBank/DDBJ whole genome shotgun (WGS) entry which is preliminary data.</text>
</comment>
<feature type="transmembrane region" description="Helical" evidence="1">
    <location>
        <begin position="488"/>
        <end position="507"/>
    </location>
</feature>
<evidence type="ECO:0000313" key="2">
    <source>
        <dbReference type="EMBL" id="TYP98142.1"/>
    </source>
</evidence>
<feature type="transmembrane region" description="Helical" evidence="1">
    <location>
        <begin position="145"/>
        <end position="169"/>
    </location>
</feature>
<proteinExistence type="predicted"/>
<dbReference type="OrthoDB" id="6307929at2"/>
<sequence length="517" mass="60076">MKNRTYNILFHTHTVSGIVISVVLYIIFFAGSFSFFRDEIVNWERNHTVQTTDDMILDFDSALDTLGKQYNLYGRDVELKKYNIEQRVGVYLSASKDSLTPKESNTSSYLSLDTKELTTHTYINSYTLGEFLYRLHFLAQVPYPIGYYLSGFIALFFLFAIVTGVLVHWKKIVSNFYLFRPMAKLKTLWTDAHTSLGMIELPFQFVYAVTGAFFMIKIILIAPTVSFLYDGNQTKFYEDLGYTHPHYDFANEKIPSNFSVNSFVDKTKDLWNDFEVIEIHIFNYGDANMHVLVNGHLNYKTKFNGTGEAIYKVSNGELVSKKDPTLKISYLESVKNILYRIHYGDYGGYVLKLFSFLLGIISCFVIISGVMIWLVARDKKNIPERKRRFNERVVRIYLAICLSMYPITALSFIAVKVFQPVSQSFIYSFYFIGWLLLTVFFILKKDHNFTNKYNLLLGSIFGLLVPITNGLTTGNWIWKTFANQQHQILFVDLFWLFLASATLYVYFKLTKKYNNKV</sequence>
<dbReference type="Pfam" id="PF03929">
    <property type="entry name" value="PepSY_TM"/>
    <property type="match status" value="1"/>
</dbReference>
<name>A0A5S5DTF3_9FLAO</name>
<gene>
    <name evidence="2" type="ORF">C7447_103312</name>
</gene>
<reference evidence="2 3" key="1">
    <citation type="submission" date="2019-07" db="EMBL/GenBank/DDBJ databases">
        <title>Genomic Encyclopedia of Type Strains, Phase IV (KMG-IV): sequencing the most valuable type-strain genomes for metagenomic binning, comparative biology and taxonomic classification.</title>
        <authorList>
            <person name="Goeker M."/>
        </authorList>
    </citation>
    <scope>NUCLEOTIDE SEQUENCE [LARGE SCALE GENOMIC DNA]</scope>
    <source>
        <strain evidence="2 3">DSM 18961</strain>
    </source>
</reference>
<keyword evidence="1" id="KW-0472">Membrane</keyword>
<dbReference type="PANTHER" id="PTHR34219">
    <property type="entry name" value="IRON-REGULATED INNER MEMBRANE PROTEIN-RELATED"/>
    <property type="match status" value="1"/>
</dbReference>
<keyword evidence="3" id="KW-1185">Reference proteome</keyword>
<keyword evidence="1 2" id="KW-0812">Transmembrane</keyword>
<dbReference type="InterPro" id="IPR005625">
    <property type="entry name" value="PepSY-ass_TM"/>
</dbReference>
<feature type="transmembrane region" description="Helical" evidence="1">
    <location>
        <begin position="12"/>
        <end position="36"/>
    </location>
</feature>
<dbReference type="PANTHER" id="PTHR34219:SF3">
    <property type="entry name" value="BLL7967 PROTEIN"/>
    <property type="match status" value="1"/>
</dbReference>